<reference evidence="2" key="1">
    <citation type="journal article" date="2008" name="Nat. Genet.">
        <title>The Pristionchus pacificus genome provides a unique perspective on nematode lifestyle and parasitism.</title>
        <authorList>
            <person name="Dieterich C."/>
            <person name="Clifton S.W."/>
            <person name="Schuster L.N."/>
            <person name="Chinwalla A."/>
            <person name="Delehaunty K."/>
            <person name="Dinkelacker I."/>
            <person name="Fulton L."/>
            <person name="Fulton R."/>
            <person name="Godfrey J."/>
            <person name="Minx P."/>
            <person name="Mitreva M."/>
            <person name="Roeseler W."/>
            <person name="Tian H."/>
            <person name="Witte H."/>
            <person name="Yang S.P."/>
            <person name="Wilson R.K."/>
            <person name="Sommer R.J."/>
        </authorList>
    </citation>
    <scope>NUCLEOTIDE SEQUENCE [LARGE SCALE GENOMIC DNA]</scope>
    <source>
        <strain evidence="2">PS312</strain>
    </source>
</reference>
<name>A0A8R1Z329_PRIPA</name>
<protein>
    <submittedName>
        <fullName evidence="1">Uncharacterized protein</fullName>
    </submittedName>
</protein>
<accession>A0A8R1Z329</accession>
<reference evidence="1" key="2">
    <citation type="submission" date="2022-06" db="UniProtKB">
        <authorList>
            <consortium name="EnsemblMetazoa"/>
        </authorList>
    </citation>
    <scope>IDENTIFICATION</scope>
    <source>
        <strain evidence="1">PS312</strain>
    </source>
</reference>
<evidence type="ECO:0000313" key="1">
    <source>
        <dbReference type="EnsemblMetazoa" id="PPA43519.1"/>
    </source>
</evidence>
<organism evidence="1 2">
    <name type="scientific">Pristionchus pacificus</name>
    <name type="common">Parasitic nematode worm</name>
    <dbReference type="NCBI Taxonomy" id="54126"/>
    <lineage>
        <taxon>Eukaryota</taxon>
        <taxon>Metazoa</taxon>
        <taxon>Ecdysozoa</taxon>
        <taxon>Nematoda</taxon>
        <taxon>Chromadorea</taxon>
        <taxon>Rhabditida</taxon>
        <taxon>Rhabditina</taxon>
        <taxon>Diplogasteromorpha</taxon>
        <taxon>Diplogasteroidea</taxon>
        <taxon>Neodiplogasteridae</taxon>
        <taxon>Pristionchus</taxon>
    </lineage>
</organism>
<proteinExistence type="predicted"/>
<dbReference type="Proteomes" id="UP000005239">
    <property type="component" value="Unassembled WGS sequence"/>
</dbReference>
<keyword evidence="2" id="KW-1185">Reference proteome</keyword>
<dbReference type="AlphaFoldDB" id="A0A8R1Z329"/>
<dbReference type="EnsemblMetazoa" id="PPA43519.1">
    <property type="protein sequence ID" value="PPA43519.1"/>
    <property type="gene ID" value="WBGene00281888"/>
</dbReference>
<evidence type="ECO:0000313" key="2">
    <source>
        <dbReference type="Proteomes" id="UP000005239"/>
    </source>
</evidence>
<gene>
    <name evidence="1" type="primary">WBGene00281888</name>
</gene>
<sequence length="132" mass="14934">MTHCGRTAFTGISLVARLERGLVIAEEIMMQYSKSAKPESQEEYRPLLMTPFDVLFPQDDAPLVSGPSRESSRSEMVGRGYPITLSKLPCFQFSFELRYEQLAAFQVTLRAQAASERACEMRRARPLTPHFA</sequence>